<evidence type="ECO:0000256" key="3">
    <source>
        <dbReference type="ARBA" id="ARBA00022801"/>
    </source>
</evidence>
<dbReference type="NCBIfam" id="TIGR00225">
    <property type="entry name" value="prc"/>
    <property type="match status" value="1"/>
</dbReference>
<evidence type="ECO:0000256" key="1">
    <source>
        <dbReference type="ARBA" id="ARBA00009179"/>
    </source>
</evidence>
<dbReference type="GO" id="GO:0030288">
    <property type="term" value="C:outer membrane-bounded periplasmic space"/>
    <property type="evidence" value="ECO:0007669"/>
    <property type="project" value="TreeGrafter"/>
</dbReference>
<dbReference type="PANTHER" id="PTHR32060">
    <property type="entry name" value="TAIL-SPECIFIC PROTEASE"/>
    <property type="match status" value="1"/>
</dbReference>
<keyword evidence="4 5" id="KW-0720">Serine protease</keyword>
<dbReference type="InterPro" id="IPR001478">
    <property type="entry name" value="PDZ"/>
</dbReference>
<dbReference type="Gene3D" id="3.30.750.44">
    <property type="match status" value="1"/>
</dbReference>
<dbReference type="Proteomes" id="UP000316253">
    <property type="component" value="Unassembled WGS sequence"/>
</dbReference>
<dbReference type="InterPro" id="IPR005151">
    <property type="entry name" value="Tail-specific_protease"/>
</dbReference>
<dbReference type="InterPro" id="IPR041489">
    <property type="entry name" value="PDZ_6"/>
</dbReference>
<evidence type="ECO:0000256" key="4">
    <source>
        <dbReference type="ARBA" id="ARBA00022825"/>
    </source>
</evidence>
<keyword evidence="6" id="KW-0812">Transmembrane</keyword>
<accession>A0A554J9V5</accession>
<evidence type="ECO:0000256" key="6">
    <source>
        <dbReference type="SAM" id="Phobius"/>
    </source>
</evidence>
<evidence type="ECO:0000256" key="5">
    <source>
        <dbReference type="RuleBase" id="RU004404"/>
    </source>
</evidence>
<dbReference type="GO" id="GO:0006508">
    <property type="term" value="P:proteolysis"/>
    <property type="evidence" value="ECO:0007669"/>
    <property type="project" value="UniProtKB-KW"/>
</dbReference>
<keyword evidence="6" id="KW-0472">Membrane</keyword>
<protein>
    <submittedName>
        <fullName evidence="8">Carboxyl-terminal processing protease</fullName>
    </submittedName>
</protein>
<dbReference type="PANTHER" id="PTHR32060:SF30">
    <property type="entry name" value="CARBOXY-TERMINAL PROCESSING PROTEASE CTPA"/>
    <property type="match status" value="1"/>
</dbReference>
<dbReference type="CDD" id="cd07560">
    <property type="entry name" value="Peptidase_S41_CPP"/>
    <property type="match status" value="1"/>
</dbReference>
<evidence type="ECO:0000259" key="7">
    <source>
        <dbReference type="PROSITE" id="PS50106"/>
    </source>
</evidence>
<evidence type="ECO:0000313" key="9">
    <source>
        <dbReference type="Proteomes" id="UP000316253"/>
    </source>
</evidence>
<comment type="similarity">
    <text evidence="1 5">Belongs to the peptidase S41A family.</text>
</comment>
<dbReference type="Gene3D" id="2.30.42.10">
    <property type="match status" value="1"/>
</dbReference>
<dbReference type="PROSITE" id="PS50106">
    <property type="entry name" value="PDZ"/>
    <property type="match status" value="1"/>
</dbReference>
<dbReference type="AlphaFoldDB" id="A0A554J9V5"/>
<keyword evidence="6" id="KW-1133">Transmembrane helix</keyword>
<dbReference type="Pfam" id="PF17820">
    <property type="entry name" value="PDZ_6"/>
    <property type="match status" value="1"/>
</dbReference>
<dbReference type="EMBL" id="VMFD01000064">
    <property type="protein sequence ID" value="TSC65138.1"/>
    <property type="molecule type" value="Genomic_DNA"/>
</dbReference>
<proteinExistence type="inferred from homology"/>
<dbReference type="SUPFAM" id="SSF50156">
    <property type="entry name" value="PDZ domain-like"/>
    <property type="match status" value="1"/>
</dbReference>
<gene>
    <name evidence="8" type="ORF">CEO22_602</name>
</gene>
<dbReference type="InterPro" id="IPR029045">
    <property type="entry name" value="ClpP/crotonase-like_dom_sf"/>
</dbReference>
<dbReference type="GO" id="GO:0004175">
    <property type="term" value="F:endopeptidase activity"/>
    <property type="evidence" value="ECO:0007669"/>
    <property type="project" value="TreeGrafter"/>
</dbReference>
<reference evidence="8 9" key="1">
    <citation type="submission" date="2017-08" db="EMBL/GenBank/DDBJ databases">
        <title>Mechanisms for carbon and nitrogen cycling indicate functional differentiation within the Candidate Phyla Radiation.</title>
        <authorList>
            <person name="Danczak R.E."/>
            <person name="Johnston M.D."/>
            <person name="Kenah C."/>
            <person name="Slattery M."/>
            <person name="Wrighton K.C."/>
            <person name="Wilkins M.J."/>
        </authorList>
    </citation>
    <scope>NUCLEOTIDE SEQUENCE [LARGE SCALE GENOMIC DNA]</scope>
    <source>
        <strain evidence="8">Gr01-1014_85</strain>
    </source>
</reference>
<dbReference type="Gene3D" id="3.90.226.10">
    <property type="entry name" value="2-enoyl-CoA Hydratase, Chain A, domain 1"/>
    <property type="match status" value="1"/>
</dbReference>
<keyword evidence="2 5" id="KW-0645">Protease</keyword>
<name>A0A554J9V5_9BACT</name>
<dbReference type="FunFam" id="2.30.42.10:FF:000063">
    <property type="entry name" value="Peptidase, S41 family"/>
    <property type="match status" value="1"/>
</dbReference>
<dbReference type="InterPro" id="IPR036034">
    <property type="entry name" value="PDZ_sf"/>
</dbReference>
<comment type="caution">
    <text evidence="8">The sequence shown here is derived from an EMBL/GenBank/DDBJ whole genome shotgun (WGS) entry which is preliminary data.</text>
</comment>
<dbReference type="SMART" id="SM00228">
    <property type="entry name" value="PDZ"/>
    <property type="match status" value="1"/>
</dbReference>
<sequence length="419" mass="45705">MKRYFSRFNHGAQKLLKRLARFSQLWLAILWISTLALSYLIGHGSLAWSRAGRIEIVNRDLGQPANLDFSQFWRAYSVIEKNYAGKIDSEAILTGAIRGAISGLGDPFTLYMDKEEASSLDEELSGHFEGIGAQLEMVNQLPTIVAPLPETPAERAGLRAKDIIIKVDDRSTAELSLEETIKLIRGPKDSEVRLTLLRQDSGTPFELKLKRETITVKSVILKRRDDGLAILTVSVFGNDTVDLFDQALAELAKQPAKGLILDLRNNPGGALDAVIAMTSRLLEPGQTVVKIKDKSGQLETVKTVGATNRLAGLPLVILTNAGSASASEIMAGALQDYGRGRVIGDKTFGKGSVQELHDLQAGARVRVTIAEWLTPKERAINKVGLEPDVKVVPTEAQLQADQDPVLDRAVASLLEPTQR</sequence>
<evidence type="ECO:0000256" key="2">
    <source>
        <dbReference type="ARBA" id="ARBA00022670"/>
    </source>
</evidence>
<organism evidence="8 9">
    <name type="scientific">Candidatus Berkelbacteria bacterium Gr01-1014_85</name>
    <dbReference type="NCBI Taxonomy" id="2017150"/>
    <lineage>
        <taxon>Bacteria</taxon>
        <taxon>Candidatus Berkelbacteria</taxon>
    </lineage>
</organism>
<dbReference type="InterPro" id="IPR004447">
    <property type="entry name" value="Peptidase_S41A"/>
</dbReference>
<dbReference type="SMART" id="SM00245">
    <property type="entry name" value="TSPc"/>
    <property type="match status" value="1"/>
</dbReference>
<dbReference type="SUPFAM" id="SSF52096">
    <property type="entry name" value="ClpP/crotonase"/>
    <property type="match status" value="1"/>
</dbReference>
<dbReference type="CDD" id="cd06782">
    <property type="entry name" value="cpPDZ_CPP-like"/>
    <property type="match status" value="1"/>
</dbReference>
<dbReference type="Pfam" id="PF03572">
    <property type="entry name" value="Peptidase_S41"/>
    <property type="match status" value="1"/>
</dbReference>
<dbReference type="GO" id="GO:0007165">
    <property type="term" value="P:signal transduction"/>
    <property type="evidence" value="ECO:0007669"/>
    <property type="project" value="TreeGrafter"/>
</dbReference>
<dbReference type="InterPro" id="IPR055210">
    <property type="entry name" value="CtpA/B_N"/>
</dbReference>
<keyword evidence="3 5" id="KW-0378">Hydrolase</keyword>
<evidence type="ECO:0000313" key="8">
    <source>
        <dbReference type="EMBL" id="TSC65138.1"/>
    </source>
</evidence>
<feature type="transmembrane region" description="Helical" evidence="6">
    <location>
        <begin position="21"/>
        <end position="41"/>
    </location>
</feature>
<feature type="domain" description="PDZ" evidence="7">
    <location>
        <begin position="117"/>
        <end position="185"/>
    </location>
</feature>
<dbReference type="GO" id="GO:0008236">
    <property type="term" value="F:serine-type peptidase activity"/>
    <property type="evidence" value="ECO:0007669"/>
    <property type="project" value="UniProtKB-KW"/>
</dbReference>
<dbReference type="Pfam" id="PF22694">
    <property type="entry name" value="CtpB_N-like"/>
    <property type="match status" value="1"/>
</dbReference>